<gene>
    <name evidence="1" type="ORF">CDAR_446081</name>
</gene>
<dbReference type="EMBL" id="BPLQ01008165">
    <property type="protein sequence ID" value="GIY35373.1"/>
    <property type="molecule type" value="Genomic_DNA"/>
</dbReference>
<evidence type="ECO:0000313" key="1">
    <source>
        <dbReference type="EMBL" id="GIY35373.1"/>
    </source>
</evidence>
<protein>
    <submittedName>
        <fullName evidence="1">Uncharacterized protein</fullName>
    </submittedName>
</protein>
<comment type="caution">
    <text evidence="1">The sequence shown here is derived from an EMBL/GenBank/DDBJ whole genome shotgun (WGS) entry which is preliminary data.</text>
</comment>
<reference evidence="1 2" key="1">
    <citation type="submission" date="2021-06" db="EMBL/GenBank/DDBJ databases">
        <title>Caerostris darwini draft genome.</title>
        <authorList>
            <person name="Kono N."/>
            <person name="Arakawa K."/>
        </authorList>
    </citation>
    <scope>NUCLEOTIDE SEQUENCE [LARGE SCALE GENOMIC DNA]</scope>
</reference>
<evidence type="ECO:0000313" key="2">
    <source>
        <dbReference type="Proteomes" id="UP001054837"/>
    </source>
</evidence>
<organism evidence="1 2">
    <name type="scientific">Caerostris darwini</name>
    <dbReference type="NCBI Taxonomy" id="1538125"/>
    <lineage>
        <taxon>Eukaryota</taxon>
        <taxon>Metazoa</taxon>
        <taxon>Ecdysozoa</taxon>
        <taxon>Arthropoda</taxon>
        <taxon>Chelicerata</taxon>
        <taxon>Arachnida</taxon>
        <taxon>Araneae</taxon>
        <taxon>Araneomorphae</taxon>
        <taxon>Entelegynae</taxon>
        <taxon>Araneoidea</taxon>
        <taxon>Araneidae</taxon>
        <taxon>Caerostris</taxon>
    </lineage>
</organism>
<proteinExistence type="predicted"/>
<sequence>MYVAKIPQTLEQLEQYTYEVYASISIEIAADGSKPRHYYLHVTAKRDGHVESIVMRYALLAEDFKLADNFNISSPALILYSSS</sequence>
<keyword evidence="2" id="KW-1185">Reference proteome</keyword>
<name>A0AAV4SUV5_9ARAC</name>
<dbReference type="AlphaFoldDB" id="A0AAV4SUV5"/>
<accession>A0AAV4SUV5</accession>
<dbReference type="Proteomes" id="UP001054837">
    <property type="component" value="Unassembled WGS sequence"/>
</dbReference>